<dbReference type="AlphaFoldDB" id="A0ABD0V3E8"/>
<evidence type="ECO:0000313" key="1">
    <source>
        <dbReference type="EMBL" id="KAL0919486.1"/>
    </source>
</evidence>
<name>A0ABD0V3E8_DENTH</name>
<gene>
    <name evidence="1" type="ORF">M5K25_011581</name>
</gene>
<proteinExistence type="predicted"/>
<evidence type="ECO:0000313" key="2">
    <source>
        <dbReference type="Proteomes" id="UP001552299"/>
    </source>
</evidence>
<accession>A0ABD0V3E8</accession>
<sequence length="120" mass="13498">MSEVEQQRRSQRSTLGGGSLKALLRRPFNDAFCRLKKKTQFSTSHAIPSSGDGCLRSEIPISRKAGCRLRQIRSSGGGCLRNEIPISRKAGCRLRQIRSSRLQSGRFLKFARLRHFHSLG</sequence>
<dbReference type="Proteomes" id="UP001552299">
    <property type="component" value="Unassembled WGS sequence"/>
</dbReference>
<organism evidence="1 2">
    <name type="scientific">Dendrobium thyrsiflorum</name>
    <name type="common">Pinecone-like raceme dendrobium</name>
    <name type="synonym">Orchid</name>
    <dbReference type="NCBI Taxonomy" id="117978"/>
    <lineage>
        <taxon>Eukaryota</taxon>
        <taxon>Viridiplantae</taxon>
        <taxon>Streptophyta</taxon>
        <taxon>Embryophyta</taxon>
        <taxon>Tracheophyta</taxon>
        <taxon>Spermatophyta</taxon>
        <taxon>Magnoliopsida</taxon>
        <taxon>Liliopsida</taxon>
        <taxon>Asparagales</taxon>
        <taxon>Orchidaceae</taxon>
        <taxon>Epidendroideae</taxon>
        <taxon>Malaxideae</taxon>
        <taxon>Dendrobiinae</taxon>
        <taxon>Dendrobium</taxon>
    </lineage>
</organism>
<reference evidence="1 2" key="1">
    <citation type="journal article" date="2024" name="Plant Biotechnol. J.">
        <title>Dendrobium thyrsiflorum genome and its molecular insights into genes involved in important horticultural traits.</title>
        <authorList>
            <person name="Chen B."/>
            <person name="Wang J.Y."/>
            <person name="Zheng P.J."/>
            <person name="Li K.L."/>
            <person name="Liang Y.M."/>
            <person name="Chen X.F."/>
            <person name="Zhang C."/>
            <person name="Zhao X."/>
            <person name="He X."/>
            <person name="Zhang G.Q."/>
            <person name="Liu Z.J."/>
            <person name="Xu Q."/>
        </authorList>
    </citation>
    <scope>NUCLEOTIDE SEQUENCE [LARGE SCALE GENOMIC DNA]</scope>
    <source>
        <strain evidence="1">GZMU011</strain>
    </source>
</reference>
<comment type="caution">
    <text evidence="1">The sequence shown here is derived from an EMBL/GenBank/DDBJ whole genome shotgun (WGS) entry which is preliminary data.</text>
</comment>
<protein>
    <submittedName>
        <fullName evidence="1">Uncharacterized protein</fullName>
    </submittedName>
</protein>
<keyword evidence="2" id="KW-1185">Reference proteome</keyword>
<dbReference type="EMBL" id="JANQDX010000009">
    <property type="protein sequence ID" value="KAL0919486.1"/>
    <property type="molecule type" value="Genomic_DNA"/>
</dbReference>